<organism evidence="2 3">
    <name type="scientific">Cirrhinus mrigala</name>
    <name type="common">Mrigala</name>
    <dbReference type="NCBI Taxonomy" id="683832"/>
    <lineage>
        <taxon>Eukaryota</taxon>
        <taxon>Metazoa</taxon>
        <taxon>Chordata</taxon>
        <taxon>Craniata</taxon>
        <taxon>Vertebrata</taxon>
        <taxon>Euteleostomi</taxon>
        <taxon>Actinopterygii</taxon>
        <taxon>Neopterygii</taxon>
        <taxon>Teleostei</taxon>
        <taxon>Ostariophysi</taxon>
        <taxon>Cypriniformes</taxon>
        <taxon>Cyprinidae</taxon>
        <taxon>Labeoninae</taxon>
        <taxon>Labeonini</taxon>
        <taxon>Cirrhinus</taxon>
    </lineage>
</organism>
<dbReference type="EMBL" id="JAMKFB020000013">
    <property type="protein sequence ID" value="KAL0178652.1"/>
    <property type="molecule type" value="Genomic_DNA"/>
</dbReference>
<feature type="non-terminal residue" evidence="2">
    <location>
        <position position="1"/>
    </location>
</feature>
<reference evidence="2 3" key="1">
    <citation type="submission" date="2024-05" db="EMBL/GenBank/DDBJ databases">
        <title>Genome sequencing and assembly of Indian major carp, Cirrhinus mrigala (Hamilton, 1822).</title>
        <authorList>
            <person name="Mohindra V."/>
            <person name="Chowdhury L.M."/>
            <person name="Lal K."/>
            <person name="Jena J.K."/>
        </authorList>
    </citation>
    <scope>NUCLEOTIDE SEQUENCE [LARGE SCALE GENOMIC DNA]</scope>
    <source>
        <strain evidence="2">CM1030</strain>
        <tissue evidence="2">Blood</tissue>
    </source>
</reference>
<protein>
    <submittedName>
        <fullName evidence="2">Uncharacterized protein</fullName>
    </submittedName>
</protein>
<evidence type="ECO:0000313" key="2">
    <source>
        <dbReference type="EMBL" id="KAL0178652.1"/>
    </source>
</evidence>
<gene>
    <name evidence="2" type="ORF">M9458_027546</name>
</gene>
<feature type="non-terminal residue" evidence="2">
    <location>
        <position position="51"/>
    </location>
</feature>
<sequence>NVQDIEKPQISSCSKGDASQHYRSSPSNQSSSSDPGPCASASWNQQPGYDG</sequence>
<name>A0ABD0PXB5_CIRMR</name>
<accession>A0ABD0PXB5</accession>
<feature type="compositionally biased region" description="Low complexity" evidence="1">
    <location>
        <begin position="24"/>
        <end position="33"/>
    </location>
</feature>
<proteinExistence type="predicted"/>
<comment type="caution">
    <text evidence="2">The sequence shown here is derived from an EMBL/GenBank/DDBJ whole genome shotgun (WGS) entry which is preliminary data.</text>
</comment>
<keyword evidence="3" id="KW-1185">Reference proteome</keyword>
<evidence type="ECO:0000256" key="1">
    <source>
        <dbReference type="SAM" id="MobiDB-lite"/>
    </source>
</evidence>
<dbReference type="AlphaFoldDB" id="A0ABD0PXB5"/>
<dbReference type="Proteomes" id="UP001529510">
    <property type="component" value="Unassembled WGS sequence"/>
</dbReference>
<feature type="region of interest" description="Disordered" evidence="1">
    <location>
        <begin position="1"/>
        <end position="51"/>
    </location>
</feature>
<feature type="compositionally biased region" description="Polar residues" evidence="1">
    <location>
        <begin position="41"/>
        <end position="51"/>
    </location>
</feature>
<evidence type="ECO:0000313" key="3">
    <source>
        <dbReference type="Proteomes" id="UP001529510"/>
    </source>
</evidence>